<dbReference type="Proteomes" id="UP000199170">
    <property type="component" value="Unassembled WGS sequence"/>
</dbReference>
<evidence type="ECO:0000313" key="5">
    <source>
        <dbReference type="Proteomes" id="UP000199170"/>
    </source>
</evidence>
<dbReference type="AlphaFoldDB" id="A0A1H3EL89"/>
<dbReference type="InterPro" id="IPR050272">
    <property type="entry name" value="Isochorismatase-like_hydrls"/>
</dbReference>
<feature type="region of interest" description="Disordered" evidence="2">
    <location>
        <begin position="63"/>
        <end position="91"/>
    </location>
</feature>
<dbReference type="GO" id="GO:0016787">
    <property type="term" value="F:hydrolase activity"/>
    <property type="evidence" value="ECO:0007669"/>
    <property type="project" value="UniProtKB-KW"/>
</dbReference>
<protein>
    <submittedName>
        <fullName evidence="4">Nicotinamidase-related amidase</fullName>
    </submittedName>
</protein>
<accession>A0A1H3EL89</accession>
<evidence type="ECO:0000256" key="1">
    <source>
        <dbReference type="ARBA" id="ARBA00022801"/>
    </source>
</evidence>
<proteinExistence type="predicted"/>
<organism evidence="4 5">
    <name type="scientific">Halobellus clavatus</name>
    <dbReference type="NCBI Taxonomy" id="660517"/>
    <lineage>
        <taxon>Archaea</taxon>
        <taxon>Methanobacteriati</taxon>
        <taxon>Methanobacteriota</taxon>
        <taxon>Stenosarchaea group</taxon>
        <taxon>Halobacteria</taxon>
        <taxon>Halobacteriales</taxon>
        <taxon>Haloferacaceae</taxon>
        <taxon>Halobellus</taxon>
    </lineage>
</organism>
<dbReference type="EMBL" id="FNPB01000002">
    <property type="protein sequence ID" value="SDX79355.1"/>
    <property type="molecule type" value="Genomic_DNA"/>
</dbReference>
<evidence type="ECO:0000313" key="4">
    <source>
        <dbReference type="EMBL" id="SDX79355.1"/>
    </source>
</evidence>
<dbReference type="PANTHER" id="PTHR43540">
    <property type="entry name" value="PEROXYUREIDOACRYLATE/UREIDOACRYLATE AMIDOHYDROLASE-RELATED"/>
    <property type="match status" value="1"/>
</dbReference>
<dbReference type="InterPro" id="IPR000868">
    <property type="entry name" value="Isochorismatase-like_dom"/>
</dbReference>
<dbReference type="CDD" id="cd01014">
    <property type="entry name" value="nicotinamidase_related"/>
    <property type="match status" value="1"/>
</dbReference>
<feature type="domain" description="Isochorismatase-like" evidence="3">
    <location>
        <begin position="18"/>
        <end position="189"/>
    </location>
</feature>
<keyword evidence="5" id="KW-1185">Reference proteome</keyword>
<dbReference type="Gene3D" id="3.40.50.850">
    <property type="entry name" value="Isochorismatase-like"/>
    <property type="match status" value="1"/>
</dbReference>
<feature type="compositionally biased region" description="Basic and acidic residues" evidence="2">
    <location>
        <begin position="63"/>
        <end position="77"/>
    </location>
</feature>
<dbReference type="SUPFAM" id="SSF52499">
    <property type="entry name" value="Isochorismatase-like hydrolases"/>
    <property type="match status" value="1"/>
</dbReference>
<sequence length="211" mass="23202">MSGDGDTDGGVELGERPALVLIDLQTGFDDPRWGDRNNRDAETNAARLLDTWRSTDWPRVHIRHDSTEPDSPLRRDTPGFAWKPETEPTEDETVMTKRVNAAFVGTELEEWLRERGCGSVVVVGLTTDHCVSTTTRLAENLGFDPVVVADATATFERDAPDGTHYAAVEVHRTALTHLHGEFAAVATADEVLAGVEDATEDEHRPSRTGRE</sequence>
<dbReference type="PANTHER" id="PTHR43540:SF1">
    <property type="entry name" value="ISOCHORISMATASE HYDROLASE"/>
    <property type="match status" value="1"/>
</dbReference>
<dbReference type="Pfam" id="PF00857">
    <property type="entry name" value="Isochorismatase"/>
    <property type="match status" value="1"/>
</dbReference>
<evidence type="ECO:0000259" key="3">
    <source>
        <dbReference type="Pfam" id="PF00857"/>
    </source>
</evidence>
<keyword evidence="1" id="KW-0378">Hydrolase</keyword>
<gene>
    <name evidence="4" type="ORF">SAMN04487946_102354</name>
</gene>
<reference evidence="5" key="1">
    <citation type="submission" date="2016-10" db="EMBL/GenBank/DDBJ databases">
        <authorList>
            <person name="Varghese N."/>
            <person name="Submissions S."/>
        </authorList>
    </citation>
    <scope>NUCLEOTIDE SEQUENCE [LARGE SCALE GENOMIC DNA]</scope>
    <source>
        <strain evidence="5">CGMCC 1.10118</strain>
    </source>
</reference>
<evidence type="ECO:0000256" key="2">
    <source>
        <dbReference type="SAM" id="MobiDB-lite"/>
    </source>
</evidence>
<dbReference type="OrthoDB" id="202119at2157"/>
<dbReference type="InterPro" id="IPR036380">
    <property type="entry name" value="Isochorismatase-like_sf"/>
</dbReference>
<dbReference type="STRING" id="660517.SAMN04487946_102354"/>
<dbReference type="RefSeq" id="WP_089765907.1">
    <property type="nucleotide sequence ID" value="NZ_FNPB01000002.1"/>
</dbReference>
<name>A0A1H3EL89_9EURY</name>